<dbReference type="Proteomes" id="UP000053750">
    <property type="component" value="Unassembled WGS sequence"/>
</dbReference>
<protein>
    <submittedName>
        <fullName evidence="2">Uncharacterized protein</fullName>
    </submittedName>
</protein>
<dbReference type="AlphaFoldDB" id="A0A9W5W6X0"/>
<feature type="compositionally biased region" description="Basic residues" evidence="1">
    <location>
        <begin position="65"/>
        <end position="76"/>
    </location>
</feature>
<dbReference type="EMBL" id="JFHU01000193">
    <property type="protein sequence ID" value="EXX86396.1"/>
    <property type="molecule type" value="Genomic_DNA"/>
</dbReference>
<feature type="region of interest" description="Disordered" evidence="1">
    <location>
        <begin position="55"/>
        <end position="76"/>
    </location>
</feature>
<organism evidence="2 3">
    <name type="scientific">Paenibacillus darwinianus</name>
    <dbReference type="NCBI Taxonomy" id="1380763"/>
    <lineage>
        <taxon>Bacteria</taxon>
        <taxon>Bacillati</taxon>
        <taxon>Bacillota</taxon>
        <taxon>Bacilli</taxon>
        <taxon>Bacillales</taxon>
        <taxon>Paenibacillaceae</taxon>
        <taxon>Paenibacillus</taxon>
    </lineage>
</organism>
<evidence type="ECO:0000313" key="2">
    <source>
        <dbReference type="EMBL" id="EXX86396.1"/>
    </source>
</evidence>
<reference evidence="2 3" key="1">
    <citation type="submission" date="2014-02" db="EMBL/GenBank/DDBJ databases">
        <title>Genome sequence of Paenibacillus darwinianus reveals adaptive mechanisms for survival in Antarctic soils.</title>
        <authorList>
            <person name="Dsouza M."/>
            <person name="Taylor M.W."/>
            <person name="Turner S.J."/>
            <person name="Aislabie J."/>
        </authorList>
    </citation>
    <scope>NUCLEOTIDE SEQUENCE [LARGE SCALE GENOMIC DNA]</scope>
    <source>
        <strain evidence="2 3">CE1</strain>
    </source>
</reference>
<proteinExistence type="predicted"/>
<accession>A0A9W5W6X0</accession>
<evidence type="ECO:0000256" key="1">
    <source>
        <dbReference type="SAM" id="MobiDB-lite"/>
    </source>
</evidence>
<evidence type="ECO:0000313" key="3">
    <source>
        <dbReference type="Proteomes" id="UP000053750"/>
    </source>
</evidence>
<sequence length="76" mass="8886">MLFDLPRTFVGFHFNLSLPMIMLKGAGRQLVDSHDYVWNGLNRPEEQCMFQYSISGQASSSTKEKRTRSKGRRLYR</sequence>
<keyword evidence="3" id="KW-1185">Reference proteome</keyword>
<gene>
    <name evidence="2" type="ORF">BG53_06405</name>
</gene>
<name>A0A9W5W6X0_9BACL</name>
<comment type="caution">
    <text evidence="2">The sequence shown here is derived from an EMBL/GenBank/DDBJ whole genome shotgun (WGS) entry which is preliminary data.</text>
</comment>